<sequence length="635" mass="69763">MDVETERELDNASPTYLCVGWNPKMVRPTAYFIKMDTIKFGILTVSDTCFNQVKEDTSGPKLQEEVKKYFPGSTFYKKTVPDEVITIKETLKSWATYGCDIILTTGGTGLSPRDVTPEATRAVIDREVPGISAAMITRSLAVTDLAMLSRAVCGTRGKTLIVNLPGSAKAAVECFGFIKSCIPHAVALLSDKKELVANLHQQVQATTAESKVKLENIANRNRESPYPMLAVEDAIKIILDECQRSLEVDIIPFDKSMYRILAQDVYASAPVPPFPASIKDGYAVRAHDGVGEKLVRNVVAAGDKPCEEELKEGEVIRISTGAPIPAGADAVVQVENTTLLKTSVDGYQEEYISIDVAPTEGQDIRAIGSDVEENSLVLHKYDKILPAHLGVLAMLGKTEVKVFKRKSIGILSTGNELKQPGEPLKPGQICDSNKYTLMSLLKRYSYDSMDCGTAKRRAALEKAFSSHDIVITTGGVSMGEHDLIKQVLEQDFDALIHFGRVNMKPGKPTTFATLSYGGKFKIFFGLPGNPVSCGVTCILFVLPVLRYLERSKSYKFPVVEVSMNKPLVNNEDRPEYHRVSIFNQSGRLWATSTGNQTSSRLNSLCGCEWLNYSTEKTACRRGLSDAILFDEILNL</sequence>
<comment type="caution">
    <text evidence="8">The sequence shown here is derived from an EMBL/GenBank/DDBJ whole genome shotgun (WGS) entry which is preliminary data.</text>
</comment>
<dbReference type="CDD" id="cd00887">
    <property type="entry name" value="MoeA"/>
    <property type="match status" value="1"/>
</dbReference>
<dbReference type="Gene3D" id="3.90.105.10">
    <property type="entry name" value="Molybdopterin biosynthesis moea protein, domain 2"/>
    <property type="match status" value="1"/>
</dbReference>
<dbReference type="Pfam" id="PF03454">
    <property type="entry name" value="MoeA_C"/>
    <property type="match status" value="1"/>
</dbReference>
<keyword evidence="5" id="KW-0479">Metal-binding</keyword>
<evidence type="ECO:0000256" key="5">
    <source>
        <dbReference type="RuleBase" id="RU365090"/>
    </source>
</evidence>
<dbReference type="InterPro" id="IPR005111">
    <property type="entry name" value="MoeA_C_domain_IV"/>
</dbReference>
<keyword evidence="5" id="KW-0500">Molybdenum</keyword>
<protein>
    <recommendedName>
        <fullName evidence="7">MoaB/Mog domain-containing protein</fullName>
    </recommendedName>
</protein>
<comment type="pathway">
    <text evidence="1 5">Cofactor biosynthesis; molybdopterin biosynthesis.</text>
</comment>
<evidence type="ECO:0000256" key="1">
    <source>
        <dbReference type="ARBA" id="ARBA00005046"/>
    </source>
</evidence>
<dbReference type="EMBL" id="JAPWTJ010000360">
    <property type="protein sequence ID" value="KAJ8979240.1"/>
    <property type="molecule type" value="Genomic_DNA"/>
</dbReference>
<keyword evidence="4 5" id="KW-0501">Molybdenum cofactor biosynthesis</keyword>
<dbReference type="Pfam" id="PF03453">
    <property type="entry name" value="MoeA_N"/>
    <property type="match status" value="1"/>
</dbReference>
<dbReference type="NCBIfam" id="TIGR00177">
    <property type="entry name" value="molyb_syn"/>
    <property type="match status" value="1"/>
</dbReference>
<dbReference type="InterPro" id="IPR036688">
    <property type="entry name" value="MoeA_C_domain_IV_sf"/>
</dbReference>
<dbReference type="PROSITE" id="PS01078">
    <property type="entry name" value="MOCF_BIOSYNTHESIS_1"/>
    <property type="match status" value="1"/>
</dbReference>
<dbReference type="InterPro" id="IPR008284">
    <property type="entry name" value="MoCF_biosynth_CS"/>
</dbReference>
<dbReference type="Gene3D" id="3.40.980.10">
    <property type="entry name" value="MoaB/Mog-like domain"/>
    <property type="match status" value="2"/>
</dbReference>
<dbReference type="InterPro" id="IPR001453">
    <property type="entry name" value="MoaB/Mog_dom"/>
</dbReference>
<dbReference type="SMART" id="SM00852">
    <property type="entry name" value="MoCF_biosynth"/>
    <property type="match status" value="2"/>
</dbReference>
<keyword evidence="6" id="KW-1133">Transmembrane helix</keyword>
<dbReference type="InterPro" id="IPR036135">
    <property type="entry name" value="MoeA_linker/N_sf"/>
</dbReference>
<evidence type="ECO:0000256" key="3">
    <source>
        <dbReference type="ARBA" id="ARBA00008339"/>
    </source>
</evidence>
<comment type="similarity">
    <text evidence="5">Belongs to the MoeA family.</text>
</comment>
<keyword evidence="6" id="KW-0472">Membrane</keyword>
<dbReference type="PANTHER" id="PTHR10192">
    <property type="entry name" value="MOLYBDOPTERIN BIOSYNTHESIS PROTEIN"/>
    <property type="match status" value="1"/>
</dbReference>
<evidence type="ECO:0000256" key="2">
    <source>
        <dbReference type="ARBA" id="ARBA00007589"/>
    </source>
</evidence>
<evidence type="ECO:0000259" key="7">
    <source>
        <dbReference type="SMART" id="SM00852"/>
    </source>
</evidence>
<dbReference type="Pfam" id="PF00994">
    <property type="entry name" value="MoCF_biosynth"/>
    <property type="match status" value="2"/>
</dbReference>
<dbReference type="SUPFAM" id="SSF63882">
    <property type="entry name" value="MoeA N-terminal region -like"/>
    <property type="match status" value="1"/>
</dbReference>
<dbReference type="InterPro" id="IPR038987">
    <property type="entry name" value="MoeA-like"/>
</dbReference>
<keyword evidence="5" id="KW-0460">Magnesium</keyword>
<comment type="function">
    <text evidence="5">Catalyzes two steps in the biosynthesis of the molybdenum cofactor. In the first step, molybdopterin is adenylated. Subsequently, molybdate is inserted into adenylated molybdopterin and AMP is released.</text>
</comment>
<keyword evidence="5" id="KW-0808">Transferase</keyword>
<dbReference type="InterPro" id="IPR005110">
    <property type="entry name" value="MoeA_linker/N"/>
</dbReference>
<reference evidence="8" key="1">
    <citation type="journal article" date="2023" name="Insect Mol. Biol.">
        <title>Genome sequencing provides insights into the evolution of gene families encoding plant cell wall-degrading enzymes in longhorned beetles.</title>
        <authorList>
            <person name="Shin N.R."/>
            <person name="Okamura Y."/>
            <person name="Kirsch R."/>
            <person name="Pauchet Y."/>
        </authorList>
    </citation>
    <scope>NUCLEOTIDE SEQUENCE</scope>
    <source>
        <strain evidence="8">MMC_N1</strain>
    </source>
</reference>
<accession>A0ABQ9JLX2</accession>
<dbReference type="Gene3D" id="2.170.190.11">
    <property type="entry name" value="Molybdopterin biosynthesis moea protein, domain 3"/>
    <property type="match status" value="1"/>
</dbReference>
<proteinExistence type="inferred from homology"/>
<comment type="similarity">
    <text evidence="2">In the N-terminal section; belongs to the MoaB/Mog family.</text>
</comment>
<organism evidence="8 9">
    <name type="scientific">Molorchus minor</name>
    <dbReference type="NCBI Taxonomy" id="1323400"/>
    <lineage>
        <taxon>Eukaryota</taxon>
        <taxon>Metazoa</taxon>
        <taxon>Ecdysozoa</taxon>
        <taxon>Arthropoda</taxon>
        <taxon>Hexapoda</taxon>
        <taxon>Insecta</taxon>
        <taxon>Pterygota</taxon>
        <taxon>Neoptera</taxon>
        <taxon>Endopterygota</taxon>
        <taxon>Coleoptera</taxon>
        <taxon>Polyphaga</taxon>
        <taxon>Cucujiformia</taxon>
        <taxon>Chrysomeloidea</taxon>
        <taxon>Cerambycidae</taxon>
        <taxon>Lamiinae</taxon>
        <taxon>Monochamini</taxon>
        <taxon>Molorchus</taxon>
    </lineage>
</organism>
<dbReference type="CDD" id="cd00886">
    <property type="entry name" value="MogA_MoaB"/>
    <property type="match status" value="1"/>
</dbReference>
<dbReference type="PANTHER" id="PTHR10192:SF5">
    <property type="entry name" value="GEPHYRIN"/>
    <property type="match status" value="1"/>
</dbReference>
<feature type="domain" description="MoaB/Mog" evidence="7">
    <location>
        <begin position="41"/>
        <end position="185"/>
    </location>
</feature>
<dbReference type="SUPFAM" id="SSF53218">
    <property type="entry name" value="Molybdenum cofactor biosynthesis proteins"/>
    <property type="match status" value="2"/>
</dbReference>
<dbReference type="Proteomes" id="UP001162164">
    <property type="component" value="Unassembled WGS sequence"/>
</dbReference>
<name>A0ABQ9JLX2_9CUCU</name>
<feature type="domain" description="MoaB/Mog" evidence="7">
    <location>
        <begin position="409"/>
        <end position="547"/>
    </location>
</feature>
<evidence type="ECO:0000313" key="8">
    <source>
        <dbReference type="EMBL" id="KAJ8979240.1"/>
    </source>
</evidence>
<dbReference type="SUPFAM" id="SSF63867">
    <property type="entry name" value="MoeA C-terminal domain-like"/>
    <property type="match status" value="1"/>
</dbReference>
<dbReference type="InterPro" id="IPR036425">
    <property type="entry name" value="MoaB/Mog-like_dom_sf"/>
</dbReference>
<comment type="cofactor">
    <cofactor evidence="5">
        <name>Mg(2+)</name>
        <dbReference type="ChEBI" id="CHEBI:18420"/>
    </cofactor>
</comment>
<dbReference type="Gene3D" id="2.40.340.10">
    <property type="entry name" value="MoeA, C-terminal, domain IV"/>
    <property type="match status" value="1"/>
</dbReference>
<dbReference type="PROSITE" id="PS01079">
    <property type="entry name" value="MOCF_BIOSYNTHESIS_2"/>
    <property type="match status" value="1"/>
</dbReference>
<keyword evidence="9" id="KW-1185">Reference proteome</keyword>
<evidence type="ECO:0000256" key="4">
    <source>
        <dbReference type="ARBA" id="ARBA00023150"/>
    </source>
</evidence>
<gene>
    <name evidence="8" type="ORF">NQ317_012150</name>
</gene>
<comment type="catalytic activity">
    <reaction evidence="5">
        <text>adenylyl-molybdopterin + molybdate = Mo-molybdopterin + AMP + H(+)</text>
        <dbReference type="Rhea" id="RHEA:35047"/>
        <dbReference type="ChEBI" id="CHEBI:15378"/>
        <dbReference type="ChEBI" id="CHEBI:36264"/>
        <dbReference type="ChEBI" id="CHEBI:62727"/>
        <dbReference type="ChEBI" id="CHEBI:71302"/>
        <dbReference type="ChEBI" id="CHEBI:456215"/>
    </reaction>
</comment>
<evidence type="ECO:0000313" key="9">
    <source>
        <dbReference type="Proteomes" id="UP001162164"/>
    </source>
</evidence>
<feature type="transmembrane region" description="Helical" evidence="6">
    <location>
        <begin position="522"/>
        <end position="545"/>
    </location>
</feature>
<comment type="similarity">
    <text evidence="3">In the C-terminal section; belongs to the MoeA family.</text>
</comment>
<evidence type="ECO:0000256" key="6">
    <source>
        <dbReference type="SAM" id="Phobius"/>
    </source>
</evidence>
<keyword evidence="6" id="KW-0812">Transmembrane</keyword>
<comment type="catalytic activity">
    <reaction evidence="5">
        <text>molybdopterin + ATP + H(+) = adenylyl-molybdopterin + diphosphate</text>
        <dbReference type="Rhea" id="RHEA:31331"/>
        <dbReference type="ChEBI" id="CHEBI:15378"/>
        <dbReference type="ChEBI" id="CHEBI:30616"/>
        <dbReference type="ChEBI" id="CHEBI:33019"/>
        <dbReference type="ChEBI" id="CHEBI:58698"/>
        <dbReference type="ChEBI" id="CHEBI:62727"/>
    </reaction>
</comment>